<keyword evidence="3" id="KW-1185">Reference proteome</keyword>
<organism evidence="2 3">
    <name type="scientific">Neolentinus lepideus HHB14362 ss-1</name>
    <dbReference type="NCBI Taxonomy" id="1314782"/>
    <lineage>
        <taxon>Eukaryota</taxon>
        <taxon>Fungi</taxon>
        <taxon>Dikarya</taxon>
        <taxon>Basidiomycota</taxon>
        <taxon>Agaricomycotina</taxon>
        <taxon>Agaricomycetes</taxon>
        <taxon>Gloeophyllales</taxon>
        <taxon>Gloeophyllaceae</taxon>
        <taxon>Neolentinus</taxon>
    </lineage>
</organism>
<dbReference type="AlphaFoldDB" id="A0A165MHY9"/>
<proteinExistence type="predicted"/>
<evidence type="ECO:0000313" key="3">
    <source>
        <dbReference type="Proteomes" id="UP000076761"/>
    </source>
</evidence>
<evidence type="ECO:0000256" key="1">
    <source>
        <dbReference type="SAM" id="Phobius"/>
    </source>
</evidence>
<protein>
    <submittedName>
        <fullName evidence="2">Uncharacterized protein</fullName>
    </submittedName>
</protein>
<keyword evidence="1" id="KW-0472">Membrane</keyword>
<evidence type="ECO:0000313" key="2">
    <source>
        <dbReference type="EMBL" id="KZT18354.1"/>
    </source>
</evidence>
<feature type="transmembrane region" description="Helical" evidence="1">
    <location>
        <begin position="26"/>
        <end position="44"/>
    </location>
</feature>
<dbReference type="InParanoid" id="A0A165MHY9"/>
<keyword evidence="1" id="KW-1133">Transmembrane helix</keyword>
<reference evidence="2 3" key="1">
    <citation type="journal article" date="2016" name="Mol. Biol. Evol.">
        <title>Comparative Genomics of Early-Diverging Mushroom-Forming Fungi Provides Insights into the Origins of Lignocellulose Decay Capabilities.</title>
        <authorList>
            <person name="Nagy L.G."/>
            <person name="Riley R."/>
            <person name="Tritt A."/>
            <person name="Adam C."/>
            <person name="Daum C."/>
            <person name="Floudas D."/>
            <person name="Sun H."/>
            <person name="Yadav J.S."/>
            <person name="Pangilinan J."/>
            <person name="Larsson K.H."/>
            <person name="Matsuura K."/>
            <person name="Barry K."/>
            <person name="Labutti K."/>
            <person name="Kuo R."/>
            <person name="Ohm R.A."/>
            <person name="Bhattacharya S.S."/>
            <person name="Shirouzu T."/>
            <person name="Yoshinaga Y."/>
            <person name="Martin F.M."/>
            <person name="Grigoriev I.V."/>
            <person name="Hibbett D.S."/>
        </authorList>
    </citation>
    <scope>NUCLEOTIDE SEQUENCE [LARGE SCALE GENOMIC DNA]</scope>
    <source>
        <strain evidence="2 3">HHB14362 ss-1</strain>
    </source>
</reference>
<name>A0A165MHY9_9AGAM</name>
<keyword evidence="1" id="KW-0812">Transmembrane</keyword>
<accession>A0A165MHY9</accession>
<dbReference type="Proteomes" id="UP000076761">
    <property type="component" value="Unassembled WGS sequence"/>
</dbReference>
<dbReference type="EMBL" id="KV425687">
    <property type="protein sequence ID" value="KZT18354.1"/>
    <property type="molecule type" value="Genomic_DNA"/>
</dbReference>
<gene>
    <name evidence="2" type="ORF">NEOLEDRAFT_174033</name>
</gene>
<sequence>MWCGIVDRGPSVFSVLSFRHGINLPFFLNLLSLIVRAVVLCIQVSRGRICDSFSSIIWSDTKPSAVFILYTRFFVLDQSIYLLSSPWKTLDWKFHETYSVSVLGDVYR</sequence>